<sequence length="75" mass="8705">MYRRWKDSKGADKEYENIIRKCVADSRLEAEKDGVRIPTTVDDYVVKRQQPKQPAETSTDLTDIFYDTTDDDTGD</sequence>
<dbReference type="EMBL" id="CM023471">
    <property type="protein sequence ID" value="KAH7966496.1"/>
    <property type="molecule type" value="Genomic_DNA"/>
</dbReference>
<gene>
    <name evidence="1" type="ORF">HPB49_016858</name>
</gene>
<name>A0ACB8DF25_DERSI</name>
<keyword evidence="2" id="KW-1185">Reference proteome</keyword>
<proteinExistence type="predicted"/>
<evidence type="ECO:0000313" key="1">
    <source>
        <dbReference type="EMBL" id="KAH7966496.1"/>
    </source>
</evidence>
<protein>
    <submittedName>
        <fullName evidence="1">Uncharacterized protein</fullName>
    </submittedName>
</protein>
<organism evidence="1 2">
    <name type="scientific">Dermacentor silvarum</name>
    <name type="common">Tick</name>
    <dbReference type="NCBI Taxonomy" id="543639"/>
    <lineage>
        <taxon>Eukaryota</taxon>
        <taxon>Metazoa</taxon>
        <taxon>Ecdysozoa</taxon>
        <taxon>Arthropoda</taxon>
        <taxon>Chelicerata</taxon>
        <taxon>Arachnida</taxon>
        <taxon>Acari</taxon>
        <taxon>Parasitiformes</taxon>
        <taxon>Ixodida</taxon>
        <taxon>Ixodoidea</taxon>
        <taxon>Ixodidae</taxon>
        <taxon>Rhipicephalinae</taxon>
        <taxon>Dermacentor</taxon>
    </lineage>
</organism>
<accession>A0ACB8DF25</accession>
<reference evidence="1" key="1">
    <citation type="submission" date="2020-05" db="EMBL/GenBank/DDBJ databases">
        <title>Large-scale comparative analyses of tick genomes elucidate their genetic diversity and vector capacities.</title>
        <authorList>
            <person name="Jia N."/>
            <person name="Wang J."/>
            <person name="Shi W."/>
            <person name="Du L."/>
            <person name="Sun Y."/>
            <person name="Zhan W."/>
            <person name="Jiang J."/>
            <person name="Wang Q."/>
            <person name="Zhang B."/>
            <person name="Ji P."/>
            <person name="Sakyi L.B."/>
            <person name="Cui X."/>
            <person name="Yuan T."/>
            <person name="Jiang B."/>
            <person name="Yang W."/>
            <person name="Lam T.T.-Y."/>
            <person name="Chang Q."/>
            <person name="Ding S."/>
            <person name="Wang X."/>
            <person name="Zhu J."/>
            <person name="Ruan X."/>
            <person name="Zhao L."/>
            <person name="Wei J."/>
            <person name="Que T."/>
            <person name="Du C."/>
            <person name="Cheng J."/>
            <person name="Dai P."/>
            <person name="Han X."/>
            <person name="Huang E."/>
            <person name="Gao Y."/>
            <person name="Liu J."/>
            <person name="Shao H."/>
            <person name="Ye R."/>
            <person name="Li L."/>
            <person name="Wei W."/>
            <person name="Wang X."/>
            <person name="Wang C."/>
            <person name="Yang T."/>
            <person name="Huo Q."/>
            <person name="Li W."/>
            <person name="Guo W."/>
            <person name="Chen H."/>
            <person name="Zhou L."/>
            <person name="Ni X."/>
            <person name="Tian J."/>
            <person name="Zhou Y."/>
            <person name="Sheng Y."/>
            <person name="Liu T."/>
            <person name="Pan Y."/>
            <person name="Xia L."/>
            <person name="Li J."/>
            <person name="Zhao F."/>
            <person name="Cao W."/>
        </authorList>
    </citation>
    <scope>NUCLEOTIDE SEQUENCE</scope>
    <source>
        <strain evidence="1">Dsil-2018</strain>
    </source>
</reference>
<comment type="caution">
    <text evidence="1">The sequence shown here is derived from an EMBL/GenBank/DDBJ whole genome shotgun (WGS) entry which is preliminary data.</text>
</comment>
<evidence type="ECO:0000313" key="2">
    <source>
        <dbReference type="Proteomes" id="UP000821865"/>
    </source>
</evidence>
<dbReference type="Proteomes" id="UP000821865">
    <property type="component" value="Chromosome 2"/>
</dbReference>